<comment type="caution">
    <text evidence="1">The sequence shown here is derived from an EMBL/GenBank/DDBJ whole genome shotgun (WGS) entry which is preliminary data.</text>
</comment>
<evidence type="ECO:0000313" key="2">
    <source>
        <dbReference type="Proteomes" id="UP000822476"/>
    </source>
</evidence>
<dbReference type="OrthoDB" id="10321679at2759"/>
<dbReference type="Proteomes" id="UP000822476">
    <property type="component" value="Unassembled WGS sequence"/>
</dbReference>
<evidence type="ECO:0000313" key="1">
    <source>
        <dbReference type="EMBL" id="KAF7257749.1"/>
    </source>
</evidence>
<dbReference type="EMBL" id="JTDE01002172">
    <property type="protein sequence ID" value="KAF7257749.1"/>
    <property type="molecule type" value="Genomic_DNA"/>
</dbReference>
<proteinExistence type="predicted"/>
<accession>A0A8S9YS03</accession>
<reference evidence="1" key="1">
    <citation type="submission" date="2019-07" db="EMBL/GenBank/DDBJ databases">
        <title>Annotation for the trematode Paragonimus miyazaki's.</title>
        <authorList>
            <person name="Choi Y.-J."/>
        </authorList>
    </citation>
    <scope>NUCLEOTIDE SEQUENCE</scope>
    <source>
        <strain evidence="1">Japan</strain>
    </source>
</reference>
<organism evidence="1 2">
    <name type="scientific">Paragonimus skrjabini miyazakii</name>
    <dbReference type="NCBI Taxonomy" id="59628"/>
    <lineage>
        <taxon>Eukaryota</taxon>
        <taxon>Metazoa</taxon>
        <taxon>Spiralia</taxon>
        <taxon>Lophotrochozoa</taxon>
        <taxon>Platyhelminthes</taxon>
        <taxon>Trematoda</taxon>
        <taxon>Digenea</taxon>
        <taxon>Plagiorchiida</taxon>
        <taxon>Troglotremata</taxon>
        <taxon>Troglotrematidae</taxon>
        <taxon>Paragonimus</taxon>
    </lineage>
</organism>
<keyword evidence="2" id="KW-1185">Reference proteome</keyword>
<feature type="non-terminal residue" evidence="1">
    <location>
        <position position="1"/>
    </location>
</feature>
<dbReference type="AlphaFoldDB" id="A0A8S9YS03"/>
<gene>
    <name evidence="1" type="ORF">EG68_05312</name>
</gene>
<sequence>PATPFASIIRTEKYGGVRDPSFKENALKDDKTVAFDSQVRFPRGSTRTPIISPKPVKRLSTTRRKKVTFVT</sequence>
<name>A0A8S9YS03_9TREM</name>
<protein>
    <submittedName>
        <fullName evidence="1">Uncharacterized protein</fullName>
    </submittedName>
</protein>